<evidence type="ECO:0000313" key="2">
    <source>
        <dbReference type="Proteomes" id="UP001367508"/>
    </source>
</evidence>
<dbReference type="AlphaFoldDB" id="A0AAN9MF49"/>
<sequence>MPKDLMFLIKVCDPRLVTRPIPYHECRRSESKEGLLFFMLEDGVMFFPPHGTTSWDLILKKVNDMDRRKGSHSSCLRMRI</sequence>
<protein>
    <submittedName>
        <fullName evidence="1">Uncharacterized protein</fullName>
    </submittedName>
</protein>
<reference evidence="1 2" key="1">
    <citation type="submission" date="2024-01" db="EMBL/GenBank/DDBJ databases">
        <title>The genomes of 5 underutilized Papilionoideae crops provide insights into root nodulation and disease resistanc.</title>
        <authorList>
            <person name="Jiang F."/>
        </authorList>
    </citation>
    <scope>NUCLEOTIDE SEQUENCE [LARGE SCALE GENOMIC DNA]</scope>
    <source>
        <strain evidence="1">LVBAO_FW01</strain>
        <tissue evidence="1">Leaves</tissue>
    </source>
</reference>
<dbReference type="EMBL" id="JAYMYQ010000002">
    <property type="protein sequence ID" value="KAK7350183.1"/>
    <property type="molecule type" value="Genomic_DNA"/>
</dbReference>
<evidence type="ECO:0000313" key="1">
    <source>
        <dbReference type="EMBL" id="KAK7350183.1"/>
    </source>
</evidence>
<accession>A0AAN9MF49</accession>
<dbReference type="Proteomes" id="UP001367508">
    <property type="component" value="Unassembled WGS sequence"/>
</dbReference>
<gene>
    <name evidence="1" type="ORF">VNO77_08416</name>
</gene>
<keyword evidence="2" id="KW-1185">Reference proteome</keyword>
<name>A0AAN9MF49_CANGL</name>
<organism evidence="1 2">
    <name type="scientific">Canavalia gladiata</name>
    <name type="common">Sword bean</name>
    <name type="synonym">Dolichos gladiatus</name>
    <dbReference type="NCBI Taxonomy" id="3824"/>
    <lineage>
        <taxon>Eukaryota</taxon>
        <taxon>Viridiplantae</taxon>
        <taxon>Streptophyta</taxon>
        <taxon>Embryophyta</taxon>
        <taxon>Tracheophyta</taxon>
        <taxon>Spermatophyta</taxon>
        <taxon>Magnoliopsida</taxon>
        <taxon>eudicotyledons</taxon>
        <taxon>Gunneridae</taxon>
        <taxon>Pentapetalae</taxon>
        <taxon>rosids</taxon>
        <taxon>fabids</taxon>
        <taxon>Fabales</taxon>
        <taxon>Fabaceae</taxon>
        <taxon>Papilionoideae</taxon>
        <taxon>50 kb inversion clade</taxon>
        <taxon>NPAAA clade</taxon>
        <taxon>indigoferoid/millettioid clade</taxon>
        <taxon>Phaseoleae</taxon>
        <taxon>Canavalia</taxon>
    </lineage>
</organism>
<comment type="caution">
    <text evidence="1">The sequence shown here is derived from an EMBL/GenBank/DDBJ whole genome shotgun (WGS) entry which is preliminary data.</text>
</comment>
<proteinExistence type="predicted"/>